<organism evidence="2 3">
    <name type="scientific">Steinernema glaseri</name>
    <dbReference type="NCBI Taxonomy" id="37863"/>
    <lineage>
        <taxon>Eukaryota</taxon>
        <taxon>Metazoa</taxon>
        <taxon>Ecdysozoa</taxon>
        <taxon>Nematoda</taxon>
        <taxon>Chromadorea</taxon>
        <taxon>Rhabditida</taxon>
        <taxon>Tylenchina</taxon>
        <taxon>Panagrolaimomorpha</taxon>
        <taxon>Strongyloidoidea</taxon>
        <taxon>Steinernematidae</taxon>
        <taxon>Steinernema</taxon>
    </lineage>
</organism>
<evidence type="ECO:0000313" key="3">
    <source>
        <dbReference type="WBParaSite" id="L893_g26023.t1"/>
    </source>
</evidence>
<accession>A0A1I7ZFZ4</accession>
<dbReference type="WBParaSite" id="L893_g26023.t1">
    <property type="protein sequence ID" value="L893_g26023.t1"/>
    <property type="gene ID" value="L893_g26023"/>
</dbReference>
<reference evidence="3" key="1">
    <citation type="submission" date="2016-11" db="UniProtKB">
        <authorList>
            <consortium name="WormBaseParasite"/>
        </authorList>
    </citation>
    <scope>IDENTIFICATION</scope>
</reference>
<sequence>MSRIPPNISSIRRAAITESIRSDRAHLESLLSVEARQEASQQVASGSPRKSRQLAEEKSRKQKRLMKNDSRLIDRGSALRRRWEERPRREGPDGPRAKTVSMPKRNEDEERMCMILTC</sequence>
<feature type="compositionally biased region" description="Basic and acidic residues" evidence="1">
    <location>
        <begin position="81"/>
        <end position="96"/>
    </location>
</feature>
<keyword evidence="2" id="KW-1185">Reference proteome</keyword>
<protein>
    <submittedName>
        <fullName evidence="3">Uncharacterized protein</fullName>
    </submittedName>
</protein>
<feature type="region of interest" description="Disordered" evidence="1">
    <location>
        <begin position="39"/>
        <end position="108"/>
    </location>
</feature>
<evidence type="ECO:0000256" key="1">
    <source>
        <dbReference type="SAM" id="MobiDB-lite"/>
    </source>
</evidence>
<proteinExistence type="predicted"/>
<evidence type="ECO:0000313" key="2">
    <source>
        <dbReference type="Proteomes" id="UP000095287"/>
    </source>
</evidence>
<dbReference type="AlphaFoldDB" id="A0A1I7ZFZ4"/>
<dbReference type="Proteomes" id="UP000095287">
    <property type="component" value="Unplaced"/>
</dbReference>
<name>A0A1I7ZFZ4_9BILA</name>